<feature type="compositionally biased region" description="Basic and acidic residues" evidence="1">
    <location>
        <begin position="1"/>
        <end position="10"/>
    </location>
</feature>
<feature type="region of interest" description="Disordered" evidence="1">
    <location>
        <begin position="1"/>
        <end position="87"/>
    </location>
</feature>
<evidence type="ECO:0000256" key="1">
    <source>
        <dbReference type="SAM" id="MobiDB-lite"/>
    </source>
</evidence>
<accession>A0A9W7J711</accession>
<dbReference type="AlphaFoldDB" id="A0A9W7J711"/>
<dbReference type="Proteomes" id="UP001165190">
    <property type="component" value="Unassembled WGS sequence"/>
</dbReference>
<feature type="compositionally biased region" description="Acidic residues" evidence="1">
    <location>
        <begin position="48"/>
        <end position="74"/>
    </location>
</feature>
<dbReference type="EMBL" id="BSYR01000054">
    <property type="protein sequence ID" value="GMJ09185.1"/>
    <property type="molecule type" value="Genomic_DNA"/>
</dbReference>
<proteinExistence type="predicted"/>
<protein>
    <submittedName>
        <fullName evidence="2">Uncharacterized protein</fullName>
    </submittedName>
</protein>
<gene>
    <name evidence="2" type="ORF">HRI_004587700</name>
</gene>
<name>A0A9W7J711_HIBTR</name>
<reference evidence="2" key="1">
    <citation type="submission" date="2023-05" db="EMBL/GenBank/DDBJ databases">
        <title>Genome and transcriptome analyses reveal genes involved in the formation of fine ridges on petal epidermal cells in Hibiscus trionum.</title>
        <authorList>
            <person name="Koshimizu S."/>
            <person name="Masuda S."/>
            <person name="Ishii T."/>
            <person name="Shirasu K."/>
            <person name="Hoshino A."/>
            <person name="Arita M."/>
        </authorList>
    </citation>
    <scope>NUCLEOTIDE SEQUENCE</scope>
    <source>
        <strain evidence="2">Hamamatsu line</strain>
    </source>
</reference>
<sequence length="148" mass="16853">MTSEPVHAEVYDETELYQFDEALSDEEPRTQVGPDGDEMGLFPHDPSDLDEPVESEESAENSSDNDTEDDEDDDVRSTNLHGPSSCATYYEPHSHFTIVDMDGFFDTEFPKYPQLDHFNQWNVGSTELHVGMVFRKKNSRRLPSSITT</sequence>
<keyword evidence="3" id="KW-1185">Reference proteome</keyword>
<evidence type="ECO:0000313" key="3">
    <source>
        <dbReference type="Proteomes" id="UP001165190"/>
    </source>
</evidence>
<feature type="compositionally biased region" description="Polar residues" evidence="1">
    <location>
        <begin position="77"/>
        <end position="87"/>
    </location>
</feature>
<evidence type="ECO:0000313" key="2">
    <source>
        <dbReference type="EMBL" id="GMJ09185.1"/>
    </source>
</evidence>
<organism evidence="2 3">
    <name type="scientific">Hibiscus trionum</name>
    <name type="common">Flower of an hour</name>
    <dbReference type="NCBI Taxonomy" id="183268"/>
    <lineage>
        <taxon>Eukaryota</taxon>
        <taxon>Viridiplantae</taxon>
        <taxon>Streptophyta</taxon>
        <taxon>Embryophyta</taxon>
        <taxon>Tracheophyta</taxon>
        <taxon>Spermatophyta</taxon>
        <taxon>Magnoliopsida</taxon>
        <taxon>eudicotyledons</taxon>
        <taxon>Gunneridae</taxon>
        <taxon>Pentapetalae</taxon>
        <taxon>rosids</taxon>
        <taxon>malvids</taxon>
        <taxon>Malvales</taxon>
        <taxon>Malvaceae</taxon>
        <taxon>Malvoideae</taxon>
        <taxon>Hibiscus</taxon>
    </lineage>
</organism>
<comment type="caution">
    <text evidence="2">The sequence shown here is derived from an EMBL/GenBank/DDBJ whole genome shotgun (WGS) entry which is preliminary data.</text>
</comment>